<dbReference type="EMBL" id="NJBN01000002">
    <property type="protein sequence ID" value="TKJ41495.1"/>
    <property type="molecule type" value="Genomic_DNA"/>
</dbReference>
<comment type="cofactor">
    <cofactor evidence="1">
        <name>[4Fe-4S] cluster</name>
        <dbReference type="ChEBI" id="CHEBI:49883"/>
    </cofactor>
</comment>
<dbReference type="PANTHER" id="PTHR42731">
    <property type="entry name" value="SLL1084 PROTEIN"/>
    <property type="match status" value="1"/>
</dbReference>
<accession>A0A532V2T2</accession>
<feature type="domain" description="Radical SAM core" evidence="6">
    <location>
        <begin position="222"/>
        <end position="437"/>
    </location>
</feature>
<dbReference type="Pfam" id="PF04055">
    <property type="entry name" value="Radical_SAM"/>
    <property type="match status" value="1"/>
</dbReference>
<dbReference type="PANTHER" id="PTHR42731:SF5">
    <property type="entry name" value="RADICAL SAM DOMAIN PROTEIN"/>
    <property type="match status" value="1"/>
</dbReference>
<evidence type="ECO:0000256" key="3">
    <source>
        <dbReference type="ARBA" id="ARBA00022723"/>
    </source>
</evidence>
<dbReference type="GO" id="GO:0051536">
    <property type="term" value="F:iron-sulfur cluster binding"/>
    <property type="evidence" value="ECO:0007669"/>
    <property type="project" value="UniProtKB-KW"/>
</dbReference>
<dbReference type="Proteomes" id="UP000319619">
    <property type="component" value="Unassembled WGS sequence"/>
</dbReference>
<dbReference type="SUPFAM" id="SSF102114">
    <property type="entry name" value="Radical SAM enzymes"/>
    <property type="match status" value="1"/>
</dbReference>
<dbReference type="InterPro" id="IPR013785">
    <property type="entry name" value="Aldolase_TIM"/>
</dbReference>
<name>A0A532V2T2_UNCL8</name>
<evidence type="ECO:0000259" key="6">
    <source>
        <dbReference type="PROSITE" id="PS51918"/>
    </source>
</evidence>
<keyword evidence="2" id="KW-0949">S-adenosyl-L-methionine</keyword>
<keyword evidence="5" id="KW-0411">Iron-sulfur</keyword>
<dbReference type="AlphaFoldDB" id="A0A532V2T2"/>
<dbReference type="SFLD" id="SFLDG01082">
    <property type="entry name" value="B12-binding_domain_containing"/>
    <property type="match status" value="1"/>
</dbReference>
<dbReference type="Pfam" id="PF19864">
    <property type="entry name" value="Radical_SAM_N2"/>
    <property type="match status" value="1"/>
</dbReference>
<evidence type="ECO:0000256" key="4">
    <source>
        <dbReference type="ARBA" id="ARBA00023004"/>
    </source>
</evidence>
<dbReference type="SMART" id="SM00729">
    <property type="entry name" value="Elp3"/>
    <property type="match status" value="1"/>
</dbReference>
<proteinExistence type="predicted"/>
<dbReference type="InterPro" id="IPR045784">
    <property type="entry name" value="Radical_SAM_N2"/>
</dbReference>
<dbReference type="InterPro" id="IPR058240">
    <property type="entry name" value="rSAM_sf"/>
</dbReference>
<keyword evidence="3" id="KW-0479">Metal-binding</keyword>
<dbReference type="GO" id="GO:0003824">
    <property type="term" value="F:catalytic activity"/>
    <property type="evidence" value="ECO:0007669"/>
    <property type="project" value="InterPro"/>
</dbReference>
<evidence type="ECO:0000256" key="2">
    <source>
        <dbReference type="ARBA" id="ARBA00022691"/>
    </source>
</evidence>
<dbReference type="InterPro" id="IPR006638">
    <property type="entry name" value="Elp3/MiaA/NifB-like_rSAM"/>
</dbReference>
<organism evidence="7 8">
    <name type="scientific">candidate division LCP-89 bacterium B3_LCP</name>
    <dbReference type="NCBI Taxonomy" id="2012998"/>
    <lineage>
        <taxon>Bacteria</taxon>
        <taxon>Pseudomonadati</taxon>
        <taxon>Bacteria division LCP-89</taxon>
    </lineage>
</organism>
<keyword evidence="4" id="KW-0408">Iron</keyword>
<sequence length="497" mass="55377">MVSKPKRGHRKPEKGLLSGERRAFTIQFPRRPQAVIVFPAPYSAAIANLGYLTIWERLNKVPGFTCDRAVWNPRSKDMPRGMESGLPLSDFPLIFISSSFELDLIRFLDMLITAGIEPEIVKRGESDPIVVAGGITPTLNPHPWEPVVDLTILGEGEDSVLEWIDIYQDWILSGKDKERLLEASSRLKYVWMPGKSEADCHQAEYSYYRKDPPCSPVVHPQGHFGDCLLIEINRGCPHGCSFCAVCGAFPARFADTEAILQKIDDAKSLNSTKIGLVGAAAGDHPHLKEIVRQIIASGKEITISSLRIERTDSELLHLLASGGFRTVTVAPEVADEELRRKIGKRASDDDLVQLAKDSAQAGLYKMRAYMLIGLPDPEPLEKVVAFVKMLRREAPTSLKLDFSFSSFIPKPRSVWQDAVFASTKELNQTKRYLRSHLARIPGVSVKMESTRTERLSAVLSRGDCHVGEALIRSQRSSRPLEQELKAAGIEPERYLVP</sequence>
<dbReference type="InterPro" id="IPR007197">
    <property type="entry name" value="rSAM"/>
</dbReference>
<dbReference type="PROSITE" id="PS51918">
    <property type="entry name" value="RADICAL_SAM"/>
    <property type="match status" value="1"/>
</dbReference>
<dbReference type="SFLD" id="SFLDS00029">
    <property type="entry name" value="Radical_SAM"/>
    <property type="match status" value="1"/>
</dbReference>
<evidence type="ECO:0000256" key="1">
    <source>
        <dbReference type="ARBA" id="ARBA00001966"/>
    </source>
</evidence>
<evidence type="ECO:0000256" key="5">
    <source>
        <dbReference type="ARBA" id="ARBA00023014"/>
    </source>
</evidence>
<dbReference type="GO" id="GO:0046872">
    <property type="term" value="F:metal ion binding"/>
    <property type="evidence" value="ECO:0007669"/>
    <property type="project" value="UniProtKB-KW"/>
</dbReference>
<evidence type="ECO:0000313" key="8">
    <source>
        <dbReference type="Proteomes" id="UP000319619"/>
    </source>
</evidence>
<comment type="caution">
    <text evidence="7">The sequence shown here is derived from an EMBL/GenBank/DDBJ whole genome shotgun (WGS) entry which is preliminary data.</text>
</comment>
<protein>
    <recommendedName>
        <fullName evidence="6">Radical SAM core domain-containing protein</fullName>
    </recommendedName>
</protein>
<gene>
    <name evidence="7" type="ORF">CEE37_02730</name>
</gene>
<reference evidence="7 8" key="1">
    <citation type="submission" date="2017-06" db="EMBL/GenBank/DDBJ databases">
        <title>Novel microbial phyla capable of carbon fixation and sulfur reduction in deep-sea sediments.</title>
        <authorList>
            <person name="Huang J."/>
            <person name="Baker B."/>
            <person name="Wang Y."/>
        </authorList>
    </citation>
    <scope>NUCLEOTIDE SEQUENCE [LARGE SCALE GENOMIC DNA]</scope>
    <source>
        <strain evidence="7">B3_LCP</strain>
    </source>
</reference>
<evidence type="ECO:0000313" key="7">
    <source>
        <dbReference type="EMBL" id="TKJ41495.1"/>
    </source>
</evidence>
<dbReference type="CDD" id="cd01335">
    <property type="entry name" value="Radical_SAM"/>
    <property type="match status" value="1"/>
</dbReference>
<dbReference type="Gene3D" id="3.20.20.70">
    <property type="entry name" value="Aldolase class I"/>
    <property type="match status" value="1"/>
</dbReference>